<reference evidence="1" key="1">
    <citation type="journal article" date="2021" name="Proc. Natl. Acad. Sci. U.S.A.">
        <title>A Catalog of Tens of Thousands of Viruses from Human Metagenomes Reveals Hidden Associations with Chronic Diseases.</title>
        <authorList>
            <person name="Tisza M.J."/>
            <person name="Buck C.B."/>
        </authorList>
    </citation>
    <scope>NUCLEOTIDE SEQUENCE</scope>
    <source>
        <strain evidence="1">CtZHD14</strain>
    </source>
</reference>
<accession>A0A8S5SWT1</accession>
<organism evidence="1">
    <name type="scientific">Siphoviridae sp. ctZHD14</name>
    <dbReference type="NCBI Taxonomy" id="2827891"/>
    <lineage>
        <taxon>Viruses</taxon>
        <taxon>Duplodnaviria</taxon>
        <taxon>Heunggongvirae</taxon>
        <taxon>Uroviricota</taxon>
        <taxon>Caudoviricetes</taxon>
    </lineage>
</organism>
<proteinExistence type="predicted"/>
<dbReference type="EMBL" id="BK032687">
    <property type="protein sequence ID" value="DAF55368.1"/>
    <property type="molecule type" value="Genomic_DNA"/>
</dbReference>
<sequence length="31" mass="3484">MGNFIVYNKIRFTTAHNSFLELVGGSLIRKG</sequence>
<name>A0A8S5SWT1_9CAUD</name>
<protein>
    <submittedName>
        <fullName evidence="1">Uncharacterized protein</fullName>
    </submittedName>
</protein>
<evidence type="ECO:0000313" key="1">
    <source>
        <dbReference type="EMBL" id="DAF55368.1"/>
    </source>
</evidence>